<accession>L0P8K3</accession>
<keyword evidence="7" id="KW-0539">Nucleus</keyword>
<gene>
    <name evidence="10" type="ORF">PNEJI1_002017</name>
</gene>
<dbReference type="Gene3D" id="1.25.10.70">
    <property type="match status" value="1"/>
</dbReference>
<dbReference type="InParanoid" id="L0P8K3"/>
<dbReference type="EMBL" id="CAKM01000113">
    <property type="protein sequence ID" value="CCJ28731.1"/>
    <property type="molecule type" value="Genomic_DNA"/>
</dbReference>
<dbReference type="FunCoup" id="L0P8K3">
    <property type="interactions" value="59"/>
</dbReference>
<evidence type="ECO:0000256" key="4">
    <source>
        <dbReference type="ARBA" id="ARBA00022927"/>
    </source>
</evidence>
<keyword evidence="5" id="KW-0811">Translocation</keyword>
<dbReference type="GO" id="GO:0006606">
    <property type="term" value="P:protein import into nucleus"/>
    <property type="evidence" value="ECO:0007669"/>
    <property type="project" value="TreeGrafter"/>
</dbReference>
<proteinExistence type="predicted"/>
<evidence type="ECO:0000256" key="1">
    <source>
        <dbReference type="ARBA" id="ARBA00004567"/>
    </source>
</evidence>
<dbReference type="Proteomes" id="UP000010422">
    <property type="component" value="Unassembled WGS sequence"/>
</dbReference>
<evidence type="ECO:0000313" key="10">
    <source>
        <dbReference type="EMBL" id="CCJ28731.1"/>
    </source>
</evidence>
<evidence type="ECO:0000313" key="11">
    <source>
        <dbReference type="Proteomes" id="UP000010422"/>
    </source>
</evidence>
<dbReference type="GO" id="GO:0017056">
    <property type="term" value="F:structural constituent of nuclear pore"/>
    <property type="evidence" value="ECO:0007669"/>
    <property type="project" value="InterPro"/>
</dbReference>
<evidence type="ECO:0000256" key="5">
    <source>
        <dbReference type="ARBA" id="ARBA00023010"/>
    </source>
</evidence>
<feature type="domain" description="Nuclear pore protein Nup188 C-terminal" evidence="8">
    <location>
        <begin position="1233"/>
        <end position="1493"/>
    </location>
</feature>
<keyword evidence="2" id="KW-0813">Transport</keyword>
<dbReference type="Pfam" id="PF21093">
    <property type="entry name" value="Nup188_N-subdom_III"/>
    <property type="match status" value="1"/>
</dbReference>
<evidence type="ECO:0000256" key="6">
    <source>
        <dbReference type="ARBA" id="ARBA00023132"/>
    </source>
</evidence>
<name>L0P8K3_PNEJI</name>
<dbReference type="VEuPathDB" id="FungiDB:PNEJI1_002017"/>
<feature type="domain" description="Nucleoporin Nup188 N-terminal subdomain III" evidence="9">
    <location>
        <begin position="528"/>
        <end position="906"/>
    </location>
</feature>
<evidence type="ECO:0000256" key="7">
    <source>
        <dbReference type="ARBA" id="ARBA00023242"/>
    </source>
</evidence>
<sequence length="1612" mass="186683">MSSFENADSNINEPLITFKSFVDIIENSSISIPIEILKEIFIKKIKNIKKYLINQGNISKKSEYNISEDFLDIYGEFTTLIKDHEKIEYFAKVLNIHTSKCSRIISICQKLFFIPIQDVDLDYIMNTYIADEKHPYYELSKIFISEFEEQNFVINFIKIIETIEKYVPPSFISEEFNITFWSTNLLKIQFELLRLIFILIYYKTPCTLEIVINWFRLMKESHYFLNKKEIYNSNDEINMLQRIVSLSLIISIEIIRPSRDLNICMTNELLYDNIFYSSPDTFLEVHDTIVKLVNNFIWSPVIIAWGIILHELFIDITERQESIKEYQLIQDKIFPNNSFETSRYLIDISLKHNVLGMIGKMISSFSFSDDICITTYKMVLKELFRRILSYVKFSDSVVNCFIKIHEENNYSNLDLAHAFWSDDIIMRLLHSARTRFPYDFFSMIRICKSVSSDYKSTYDFLKNISTFTQITPIGFKGYDILEEVSGTFVKLSDDLKIFSAKTFNNSNDIIIPKDSLGRIISYDISPPVIMWNYTYSAWGFLGKILEDQEIIIEIILIMTNILKSDNDLGKQLIIDMSSELIDQGDIVGIVREICSLSFQLNEISQSVRLNLISVSINFLSEAIRFSENWLDVFKLNLLNKNGNSEFLSNIFSSTEAILADYSVQISFLNLLKILVEKYISTTIHQHNFQNFQTNYLTIAIKYSYEIFESFIEWRYISLFQKYDIGFIITSFLDTRCQNSPIVSLVGSLAEFIVDKFLSQNPNSKCLYTLWKVFKDKHNANIYKQWVKQTINFIICLIRIREKMKYPLSALERQLFQKLPAILHFLSFSQQYHIPILQLVTDLISSSSQELPLLAYLSDYTTVFIENLKYIISNPIIDQNVKVHVWKFSSAVMKFQQQGLAILLLTGSTTFQQNNFNQEKSNTSLFKLAILELYKINNLNTISNPIYIASFLEFIANAQNYWASVVPLEFKDNKFWSEILILIDSISNLKSNFSEDLTNMCYKISIITFSVQICIAEIYSQSQTQSAILETDFKKIFGYRVSLHSNLKKNFERTYPDQSLISFKNSGIIKSPLYGNNNVSFAYLSEMREANLNLSLLDAQVMLLRAWIFLCSVIFHPKSLEAENLKTYVNVIITALKANSEENIDPSIIMSIACERAELSLFLTMHLQTIKSKFNLGKYFSTILLHAWKAISSVEANFLLSIGTKNSQYTRTILKIIYICLHGINSSEDRLSDLVLTRGASKLFSKALETPTSIFPSDIMLFAAIAEEIFDIQGIEALYDTISASMFQHDNFQSIITFFSNIDPIKKNQDSYLFAEASLLFLYVFSSIPSLSEQLVIYGLLNMLIDASICHQIQKRDTHLQNSNTGPISLNLYQLWVRGILPIVLNLLRYVGSRISTEILGFLKIYSVQIQTAFGNWNRPVVVTSLIIEETFLLVMIFDILHMEKNYSSDYLFNKTELLESITYLLSHPKYLAILIMPVTEMDHLIAAKSSESDNDAISSEKFIKSTLKISIINNVRISLTSLFIEQYFEIVFSDVLDKPKFNFLSLFKCKVLIQDNKNMMKRYPYSYRKINISFCKNLTQISLPIKKYSSIIKLVTTTGLFQFPKAVCICTL</sequence>
<dbReference type="STRING" id="1209962.L0P8K3"/>
<protein>
    <submittedName>
        <fullName evidence="10">Uncharacterized protein</fullName>
    </submittedName>
</protein>
<dbReference type="GO" id="GO:0051028">
    <property type="term" value="P:mRNA transport"/>
    <property type="evidence" value="ECO:0007669"/>
    <property type="project" value="UniProtKB-KW"/>
</dbReference>
<comment type="subcellular location">
    <subcellularLocation>
        <location evidence="1">Nucleus</location>
        <location evidence="1">Nuclear pore complex</location>
    </subcellularLocation>
</comment>
<dbReference type="PANTHER" id="PTHR31431:SF1">
    <property type="entry name" value="NUCLEOPORIN NUP188"/>
    <property type="match status" value="1"/>
</dbReference>
<dbReference type="InterPro" id="IPR041634">
    <property type="entry name" value="Nup188_C"/>
</dbReference>
<evidence type="ECO:0000256" key="2">
    <source>
        <dbReference type="ARBA" id="ARBA00022448"/>
    </source>
</evidence>
<keyword evidence="3" id="KW-0509">mRNA transport</keyword>
<evidence type="ECO:0000259" key="9">
    <source>
        <dbReference type="Pfam" id="PF21093"/>
    </source>
</evidence>
<keyword evidence="6" id="KW-0906">Nuclear pore complex</keyword>
<dbReference type="InterPro" id="IPR048883">
    <property type="entry name" value="Nup188_N-subdom_III"/>
</dbReference>
<dbReference type="PANTHER" id="PTHR31431">
    <property type="entry name" value="NUCLEOPORIN NUP188 HOMOLOG"/>
    <property type="match status" value="1"/>
</dbReference>
<dbReference type="GO" id="GO:0044611">
    <property type="term" value="C:nuclear pore inner ring"/>
    <property type="evidence" value="ECO:0007669"/>
    <property type="project" value="TreeGrafter"/>
</dbReference>
<dbReference type="Pfam" id="PF18378">
    <property type="entry name" value="Nup188_C"/>
    <property type="match status" value="1"/>
</dbReference>
<evidence type="ECO:0000256" key="3">
    <source>
        <dbReference type="ARBA" id="ARBA00022816"/>
    </source>
</evidence>
<organism evidence="11">
    <name type="scientific">Pneumocystis jirovecii</name>
    <name type="common">Human pneumocystis pneumonia agent</name>
    <dbReference type="NCBI Taxonomy" id="42068"/>
    <lineage>
        <taxon>Eukaryota</taxon>
        <taxon>Fungi</taxon>
        <taxon>Dikarya</taxon>
        <taxon>Ascomycota</taxon>
        <taxon>Taphrinomycotina</taxon>
        <taxon>Pneumocystomycetes</taxon>
        <taxon>Pneumocystaceae</taxon>
        <taxon>Pneumocystis</taxon>
    </lineage>
</organism>
<comment type="caution">
    <text evidence="10">The sequence shown here is derived from an EMBL/GenBank/DDBJ whole genome shotgun (WGS) entry which is preliminary data.</text>
</comment>
<reference evidence="10 11" key="1">
    <citation type="journal article" date="2012" name="MBio">
        <title>De novo assembly of the Pneumocystis jirovecii genome from a single bronchoalveolar lavage fluid specimen from a patient.</title>
        <authorList>
            <person name="Cisse O.H."/>
            <person name="Pagni M."/>
            <person name="Hauser P.M."/>
        </authorList>
    </citation>
    <scope>NUCLEOTIDE SEQUENCE [LARGE SCALE GENOMIC DNA]</scope>
    <source>
        <strain evidence="10 11">SE8</strain>
    </source>
</reference>
<evidence type="ECO:0000259" key="8">
    <source>
        <dbReference type="Pfam" id="PF18378"/>
    </source>
</evidence>
<dbReference type="InterPro" id="IPR044840">
    <property type="entry name" value="Nup188"/>
</dbReference>
<dbReference type="GO" id="GO:0006405">
    <property type="term" value="P:RNA export from nucleus"/>
    <property type="evidence" value="ECO:0007669"/>
    <property type="project" value="TreeGrafter"/>
</dbReference>
<keyword evidence="4" id="KW-0653">Protein transport</keyword>